<proteinExistence type="inferred from homology"/>
<dbReference type="Proteomes" id="UP000677803">
    <property type="component" value="Unassembled WGS sequence"/>
</dbReference>
<comment type="subcellular location">
    <subcellularLocation>
        <location evidence="1">Membrane</location>
        <topology evidence="1">Multi-pass membrane protein</topology>
    </subcellularLocation>
</comment>
<keyword evidence="3 7" id="KW-1133">Transmembrane helix</keyword>
<feature type="transmembrane region" description="Helical" evidence="7">
    <location>
        <begin position="285"/>
        <end position="302"/>
    </location>
</feature>
<sequence length="381" mass="42646">MAAVERTPVREGIRIAVLCVFWYTVSSGGNVVNKIILNGFPYPVTVSLFHIMSIVVFLPPLLRAWGVPKTELPSRYYRWYILPLAFGKYFASVSAHFSIWKVPVSYAHTVKATMPIWVVLLSRIIMREKQTTKVYVSLIPIIGGVLLATATELSFDVSGLISALASTLCFSLQNIFSKKVLRDTSIHHLRLLNILGFNAVIFMVPTWVLVDLSVFLVNGDLSEISGWTGTFVLLLISGFCNFAQNVIAFSVLNLVSPLSYAVANATKRIMVISISLFMLRNPVSLTNVLGMMTAIVGVFLYNKVSRAKYDANFHKKLLPSTKQDTTGFDNPALEKIHANGSVPFPRGLEQQHNWNNVLTDHFQYSRQTYTPEYSSNHQYVV</sequence>
<dbReference type="InterPro" id="IPR004853">
    <property type="entry name" value="Sugar_P_trans_dom"/>
</dbReference>
<dbReference type="SUPFAM" id="SSF103481">
    <property type="entry name" value="Multidrug resistance efflux transporter EmrE"/>
    <property type="match status" value="2"/>
</dbReference>
<dbReference type="AlphaFoldDB" id="A0A8S4A958"/>
<feature type="transmembrane region" description="Helical" evidence="7">
    <location>
        <begin position="105"/>
        <end position="122"/>
    </location>
</feature>
<name>A0A8S4A958_9TELE</name>
<feature type="transmembrane region" description="Helical" evidence="7">
    <location>
        <begin position="189"/>
        <end position="210"/>
    </location>
</feature>
<evidence type="ECO:0000313" key="10">
    <source>
        <dbReference type="Proteomes" id="UP000677803"/>
    </source>
</evidence>
<reference evidence="9" key="1">
    <citation type="submission" date="2021-05" db="EMBL/GenBank/DDBJ databases">
        <authorList>
            <person name="Tigano A."/>
        </authorList>
    </citation>
    <scope>NUCLEOTIDE SEQUENCE</scope>
</reference>
<feature type="transmembrane region" description="Helical" evidence="7">
    <location>
        <begin position="44"/>
        <end position="65"/>
    </location>
</feature>
<evidence type="ECO:0000256" key="6">
    <source>
        <dbReference type="ARBA" id="ARBA00093775"/>
    </source>
</evidence>
<feature type="transmembrane region" description="Helical" evidence="7">
    <location>
        <begin position="230"/>
        <end position="251"/>
    </location>
</feature>
<comment type="similarity">
    <text evidence="6">Belongs to the TPT transporter family. SLC35E subfamily.</text>
</comment>
<feature type="transmembrane region" description="Helical" evidence="7">
    <location>
        <begin position="12"/>
        <end position="32"/>
    </location>
</feature>
<feature type="transmembrane region" description="Helical" evidence="7">
    <location>
        <begin position="77"/>
        <end position="99"/>
    </location>
</feature>
<evidence type="ECO:0000259" key="8">
    <source>
        <dbReference type="Pfam" id="PF03151"/>
    </source>
</evidence>
<organism evidence="9 10">
    <name type="scientific">Menidia menidia</name>
    <name type="common">Atlantic silverside</name>
    <dbReference type="NCBI Taxonomy" id="238744"/>
    <lineage>
        <taxon>Eukaryota</taxon>
        <taxon>Metazoa</taxon>
        <taxon>Chordata</taxon>
        <taxon>Craniata</taxon>
        <taxon>Vertebrata</taxon>
        <taxon>Euteleostomi</taxon>
        <taxon>Actinopterygii</taxon>
        <taxon>Neopterygii</taxon>
        <taxon>Teleostei</taxon>
        <taxon>Neoteleostei</taxon>
        <taxon>Acanthomorphata</taxon>
        <taxon>Ovalentaria</taxon>
        <taxon>Atherinomorphae</taxon>
        <taxon>Atheriniformes</taxon>
        <taxon>Atherinopsidae</taxon>
        <taxon>Menidiinae</taxon>
        <taxon>Menidia</taxon>
    </lineage>
</organism>
<accession>A0A8S4A958</accession>
<evidence type="ECO:0000256" key="3">
    <source>
        <dbReference type="ARBA" id="ARBA00022989"/>
    </source>
</evidence>
<feature type="domain" description="Sugar phosphate transporter" evidence="8">
    <location>
        <begin position="14"/>
        <end position="302"/>
    </location>
</feature>
<comment type="caution">
    <text evidence="9">The sequence shown here is derived from an EMBL/GenBank/DDBJ whole genome shotgun (WGS) entry which is preliminary data.</text>
</comment>
<dbReference type="PANTHER" id="PTHR11132">
    <property type="entry name" value="SOLUTE CARRIER FAMILY 35"/>
    <property type="match status" value="1"/>
</dbReference>
<feature type="transmembrane region" description="Helical" evidence="7">
    <location>
        <begin position="134"/>
        <end position="151"/>
    </location>
</feature>
<gene>
    <name evidence="9" type="ORF">MMEN_LOCUS1506</name>
</gene>
<evidence type="ECO:0000256" key="1">
    <source>
        <dbReference type="ARBA" id="ARBA00004141"/>
    </source>
</evidence>
<dbReference type="InterPro" id="IPR050186">
    <property type="entry name" value="TPT_transporter"/>
</dbReference>
<evidence type="ECO:0000256" key="2">
    <source>
        <dbReference type="ARBA" id="ARBA00022692"/>
    </source>
</evidence>
<feature type="transmembrane region" description="Helical" evidence="7">
    <location>
        <begin position="157"/>
        <end position="177"/>
    </location>
</feature>
<keyword evidence="10" id="KW-1185">Reference proteome</keyword>
<dbReference type="Pfam" id="PF03151">
    <property type="entry name" value="TPT"/>
    <property type="match status" value="1"/>
</dbReference>
<protein>
    <submittedName>
        <fullName evidence="9">(Atlantic silverside) hypothetical protein</fullName>
    </submittedName>
</protein>
<feature type="transmembrane region" description="Helical" evidence="7">
    <location>
        <begin position="258"/>
        <end position="279"/>
    </location>
</feature>
<dbReference type="OrthoDB" id="6418713at2759"/>
<evidence type="ECO:0000313" key="9">
    <source>
        <dbReference type="EMBL" id="CAG5864009.1"/>
    </source>
</evidence>
<evidence type="ECO:0000256" key="5">
    <source>
        <dbReference type="ARBA" id="ARBA00093767"/>
    </source>
</evidence>
<comment type="function">
    <text evidence="5">Putative transporter.</text>
</comment>
<dbReference type="EMBL" id="CAJRST010000002">
    <property type="protein sequence ID" value="CAG5864009.1"/>
    <property type="molecule type" value="Genomic_DNA"/>
</dbReference>
<keyword evidence="2 7" id="KW-0812">Transmembrane</keyword>
<dbReference type="InterPro" id="IPR037185">
    <property type="entry name" value="EmrE-like"/>
</dbReference>
<evidence type="ECO:0000256" key="7">
    <source>
        <dbReference type="SAM" id="Phobius"/>
    </source>
</evidence>
<keyword evidence="4 7" id="KW-0472">Membrane</keyword>
<evidence type="ECO:0000256" key="4">
    <source>
        <dbReference type="ARBA" id="ARBA00023136"/>
    </source>
</evidence>
<dbReference type="GO" id="GO:0016020">
    <property type="term" value="C:membrane"/>
    <property type="evidence" value="ECO:0007669"/>
    <property type="project" value="UniProtKB-SubCell"/>
</dbReference>